<evidence type="ECO:0000313" key="2">
    <source>
        <dbReference type="Proteomes" id="UP000000939"/>
    </source>
</evidence>
<sequence precursor="true">MRKIFLILIFLSGLVFAEKIKYELDKETMKTIRSKCGFNSFIFSNKIVIGVGNIFNDTTTKRTACIVKYNTKTNKIIYEKSFKNMDIFYKIIRYKNELFLLGAKSFQDEYNIGRAYSDKGFIGYLIKLDSDSGIIKQERKIDINGFGNVKDFQISNDKLNVLYIIKKSTSYDNEIYADILINTYDTNFTYLKNLQLKTKDYLANDLYIDKNSFIITDKFNNKLCKFGYKGYKQECYINNNRNDNNINEIFNIEDMKKTLYDKYNISTFNSTFTYAIKKEFKYILQTNKQINNQYLYKIDYLRNLLKD</sequence>
<name>D5V0J2_ARCNC</name>
<dbReference type="EMBL" id="CP001999">
    <property type="protein sequence ID" value="ADG93804.1"/>
    <property type="molecule type" value="Genomic_DNA"/>
</dbReference>
<keyword evidence="2" id="KW-1185">Reference proteome</keyword>
<proteinExistence type="predicted"/>
<dbReference type="STRING" id="572480.Arnit_2151"/>
<dbReference type="HOGENOM" id="CLU_905031_0_0_7"/>
<accession>D5V0J2</accession>
<dbReference type="RefSeq" id="WP_013135949.1">
    <property type="nucleotide sequence ID" value="NC_014166.1"/>
</dbReference>
<dbReference type="AlphaFoldDB" id="D5V0J2"/>
<protein>
    <submittedName>
        <fullName evidence="1">Uncharacterized protein</fullName>
    </submittedName>
</protein>
<organism evidence="1 2">
    <name type="scientific">Arcobacter nitrofigilis (strain ATCC 33309 / DSM 7299 / CCUG 15893 / LMG 7604 / NCTC 12251 / CI)</name>
    <name type="common">Campylobacter nitrofigilis</name>
    <dbReference type="NCBI Taxonomy" id="572480"/>
    <lineage>
        <taxon>Bacteria</taxon>
        <taxon>Pseudomonadati</taxon>
        <taxon>Campylobacterota</taxon>
        <taxon>Epsilonproteobacteria</taxon>
        <taxon>Campylobacterales</taxon>
        <taxon>Arcobacteraceae</taxon>
        <taxon>Arcobacter</taxon>
    </lineage>
</organism>
<reference evidence="1 2" key="1">
    <citation type="journal article" date="2010" name="Stand. Genomic Sci.">
        <title>Complete genome sequence of Arcobacter nitrofigilis type strain (CI).</title>
        <authorList>
            <person name="Pati A."/>
            <person name="Gronow S."/>
            <person name="Lapidus A."/>
            <person name="Copeland A."/>
            <person name="Glavina Del Rio T."/>
            <person name="Nolan M."/>
            <person name="Lucas S."/>
            <person name="Tice H."/>
            <person name="Cheng J.F."/>
            <person name="Han C."/>
            <person name="Chertkov O."/>
            <person name="Bruce D."/>
            <person name="Tapia R."/>
            <person name="Goodwin L."/>
            <person name="Pitluck S."/>
            <person name="Liolios K."/>
            <person name="Ivanova N."/>
            <person name="Mavromatis K."/>
            <person name="Chen A."/>
            <person name="Palaniappan K."/>
            <person name="Land M."/>
            <person name="Hauser L."/>
            <person name="Chang Y.J."/>
            <person name="Jeffries C.D."/>
            <person name="Detter J.C."/>
            <person name="Rohde M."/>
            <person name="Goker M."/>
            <person name="Bristow J."/>
            <person name="Eisen J.A."/>
            <person name="Markowitz V."/>
            <person name="Hugenholtz P."/>
            <person name="Klenk H.P."/>
            <person name="Kyrpides N.C."/>
        </authorList>
    </citation>
    <scope>NUCLEOTIDE SEQUENCE [LARGE SCALE GENOMIC DNA]</scope>
    <source>
        <strain evidence="2">ATCC 33309 / DSM 7299 / CCUG 15893 / LMG 7604 / NCTC 12251 / CI</strain>
    </source>
</reference>
<gene>
    <name evidence="1" type="ordered locus">Arnit_2151</name>
</gene>
<dbReference type="KEGG" id="ant:Arnit_2151"/>
<evidence type="ECO:0000313" key="1">
    <source>
        <dbReference type="EMBL" id="ADG93804.1"/>
    </source>
</evidence>
<dbReference type="Proteomes" id="UP000000939">
    <property type="component" value="Chromosome"/>
</dbReference>